<keyword evidence="1" id="KW-1133">Transmembrane helix</keyword>
<keyword evidence="3" id="KW-1185">Reference proteome</keyword>
<feature type="transmembrane region" description="Helical" evidence="1">
    <location>
        <begin position="113"/>
        <end position="135"/>
    </location>
</feature>
<keyword evidence="1" id="KW-0812">Transmembrane</keyword>
<sequence length="145" mass="15960">MFVANMRLRQCVEDSFAATSLPKANAQRCGTAFQEQDSRFSDFFSNTAAPKKITRADAAHFLSPRASTSGRAAAFNYTVEEAAHAAHHSNEEQRALKKALAKDHSLTAEEAKFFSFISGPLTFLTSMFAITAAYLEVQNGWMLSQ</sequence>
<comment type="caution">
    <text evidence="2">The sequence shown here is derived from an EMBL/GenBank/DDBJ whole genome shotgun (WGS) entry which is preliminary data.</text>
</comment>
<accession>A0ABP0LVJ3</accession>
<evidence type="ECO:0000256" key="1">
    <source>
        <dbReference type="SAM" id="Phobius"/>
    </source>
</evidence>
<gene>
    <name evidence="2" type="ORF">SCF082_LOCUS24755</name>
</gene>
<keyword evidence="1" id="KW-0472">Membrane</keyword>
<proteinExistence type="predicted"/>
<organism evidence="2 3">
    <name type="scientific">Durusdinium trenchii</name>
    <dbReference type="NCBI Taxonomy" id="1381693"/>
    <lineage>
        <taxon>Eukaryota</taxon>
        <taxon>Sar</taxon>
        <taxon>Alveolata</taxon>
        <taxon>Dinophyceae</taxon>
        <taxon>Suessiales</taxon>
        <taxon>Symbiodiniaceae</taxon>
        <taxon>Durusdinium</taxon>
    </lineage>
</organism>
<protein>
    <submittedName>
        <fullName evidence="2">Kelch-like protein 12</fullName>
    </submittedName>
</protein>
<reference evidence="2 3" key="1">
    <citation type="submission" date="2024-02" db="EMBL/GenBank/DDBJ databases">
        <authorList>
            <person name="Chen Y."/>
            <person name="Shah S."/>
            <person name="Dougan E. K."/>
            <person name="Thang M."/>
            <person name="Chan C."/>
        </authorList>
    </citation>
    <scope>NUCLEOTIDE SEQUENCE [LARGE SCALE GENOMIC DNA]</scope>
</reference>
<name>A0ABP0LVJ3_9DINO</name>
<evidence type="ECO:0000313" key="2">
    <source>
        <dbReference type="EMBL" id="CAK9043227.1"/>
    </source>
</evidence>
<dbReference type="Proteomes" id="UP001642464">
    <property type="component" value="Unassembled WGS sequence"/>
</dbReference>
<dbReference type="EMBL" id="CAXAMM010018369">
    <property type="protein sequence ID" value="CAK9043227.1"/>
    <property type="molecule type" value="Genomic_DNA"/>
</dbReference>
<evidence type="ECO:0000313" key="3">
    <source>
        <dbReference type="Proteomes" id="UP001642464"/>
    </source>
</evidence>